<dbReference type="OrthoDB" id="376449at2157"/>
<dbReference type="Proteomes" id="UP000427373">
    <property type="component" value="Chromosome"/>
</dbReference>
<dbReference type="AlphaFoldDB" id="A0A650CK98"/>
<keyword evidence="3" id="KW-1185">Reference proteome</keyword>
<sequence>MGHRYTGYGYVVQFWAVKDFKPKPKEFFIKVRRLTAVPSFRTFSLQPGKYVGGKSSIKFRLRKKPLIPHHGTIYPIYLYVSLRIKDVPLRLIIGRKSGICIITRRENVKPEFLQKHKEIPTIYFAIFKDDKP</sequence>
<accession>A0A650CK98</accession>
<reference evidence="1 4" key="2">
    <citation type="submission" date="2020-08" db="EMBL/GenBank/DDBJ databases">
        <title>Genomic Encyclopedia of Type Strains, Phase IV (KMG-IV): sequencing the most valuable type-strain genomes for metagenomic binning, comparative biology and taxonomic classification.</title>
        <authorList>
            <person name="Goeker M."/>
        </authorList>
    </citation>
    <scope>NUCLEOTIDE SEQUENCE [LARGE SCALE GENOMIC DNA]</scope>
    <source>
        <strain evidence="1 4">DSM 12421</strain>
    </source>
</reference>
<dbReference type="EMBL" id="CP045484">
    <property type="protein sequence ID" value="QGR18229.1"/>
    <property type="molecule type" value="Genomic_DNA"/>
</dbReference>
<dbReference type="Proteomes" id="UP000582213">
    <property type="component" value="Unassembled WGS sequence"/>
</dbReference>
<evidence type="ECO:0000313" key="1">
    <source>
        <dbReference type="EMBL" id="MBB5255209.1"/>
    </source>
</evidence>
<name>A0A650CK98_SULOH</name>
<dbReference type="KEGG" id="soh:D1869_14310"/>
<proteinExistence type="predicted"/>
<evidence type="ECO:0000313" key="3">
    <source>
        <dbReference type="Proteomes" id="UP000427373"/>
    </source>
</evidence>
<gene>
    <name evidence="2" type="ORF">D1869_14310</name>
    <name evidence="1" type="ORF">HNQ62_002984</name>
</gene>
<organism evidence="2 3">
    <name type="scientific">Sulfurisphaera ohwakuensis</name>
    <dbReference type="NCBI Taxonomy" id="69656"/>
    <lineage>
        <taxon>Archaea</taxon>
        <taxon>Thermoproteota</taxon>
        <taxon>Thermoprotei</taxon>
        <taxon>Sulfolobales</taxon>
        <taxon>Sulfolobaceae</taxon>
        <taxon>Sulfurisphaera</taxon>
    </lineage>
</organism>
<evidence type="ECO:0000313" key="2">
    <source>
        <dbReference type="EMBL" id="QGR18229.1"/>
    </source>
</evidence>
<dbReference type="GeneID" id="42802441"/>
<dbReference type="RefSeq" id="WP_156015719.1">
    <property type="nucleotide sequence ID" value="NZ_CP045484.1"/>
</dbReference>
<dbReference type="EMBL" id="JACHFY010000052">
    <property type="protein sequence ID" value="MBB5255209.1"/>
    <property type="molecule type" value="Genomic_DNA"/>
</dbReference>
<evidence type="ECO:0000313" key="4">
    <source>
        <dbReference type="Proteomes" id="UP000582213"/>
    </source>
</evidence>
<reference evidence="2 3" key="1">
    <citation type="submission" date="2019-10" db="EMBL/GenBank/DDBJ databases">
        <title>Genome Sequences from Six Type Strain Members of the Archaeal Family Sulfolobaceae: Acidianus ambivalens, Acidianus infernus, Metallosphaera prunae, Stygiolobus azoricus, Sulfolobus metallicus, and Sulfurisphaera ohwakuensis.</title>
        <authorList>
            <person name="Counts J.A."/>
            <person name="Kelly R.M."/>
        </authorList>
    </citation>
    <scope>NUCLEOTIDE SEQUENCE [LARGE SCALE GENOMIC DNA]</scope>
    <source>
        <strain evidence="2 3">TA-1</strain>
    </source>
</reference>
<protein>
    <submittedName>
        <fullName evidence="2">Uncharacterized protein</fullName>
    </submittedName>
</protein>